<accession>D2VHG8</accession>
<evidence type="ECO:0000256" key="2">
    <source>
        <dbReference type="ARBA" id="ARBA00022692"/>
    </source>
</evidence>
<feature type="transmembrane region" description="Helical" evidence="6">
    <location>
        <begin position="843"/>
        <end position="867"/>
    </location>
</feature>
<evidence type="ECO:0000259" key="8">
    <source>
        <dbReference type="Pfam" id="PF07819"/>
    </source>
</evidence>
<feature type="transmembrane region" description="Helical" evidence="6">
    <location>
        <begin position="810"/>
        <end position="831"/>
    </location>
</feature>
<dbReference type="AlphaFoldDB" id="D2VHG8"/>
<evidence type="ECO:0000256" key="7">
    <source>
        <dbReference type="SAM" id="SignalP"/>
    </source>
</evidence>
<dbReference type="PANTHER" id="PTHR15495:SF7">
    <property type="entry name" value="GPI INOSITOL-DEACYLASE"/>
    <property type="match status" value="1"/>
</dbReference>
<evidence type="ECO:0000256" key="3">
    <source>
        <dbReference type="ARBA" id="ARBA00022801"/>
    </source>
</evidence>
<protein>
    <submittedName>
        <fullName evidence="9">Predicted protein</fullName>
    </submittedName>
</protein>
<dbReference type="OMA" id="DFNDGEW"/>
<dbReference type="OrthoDB" id="348976at2759"/>
<name>D2VHG8_NAEGR</name>
<evidence type="ECO:0000256" key="1">
    <source>
        <dbReference type="ARBA" id="ARBA00004308"/>
    </source>
</evidence>
<proteinExistence type="predicted"/>
<feature type="transmembrane region" description="Helical" evidence="6">
    <location>
        <begin position="738"/>
        <end position="762"/>
    </location>
</feature>
<gene>
    <name evidence="9" type="ORF">NAEGRDRAFT_68322</name>
</gene>
<reference evidence="9 10" key="1">
    <citation type="journal article" date="2010" name="Cell">
        <title>The genome of Naegleria gruberi illuminates early eukaryotic versatility.</title>
        <authorList>
            <person name="Fritz-Laylin L.K."/>
            <person name="Prochnik S.E."/>
            <person name="Ginger M.L."/>
            <person name="Dacks J.B."/>
            <person name="Carpenter M.L."/>
            <person name="Field M.C."/>
            <person name="Kuo A."/>
            <person name="Paredez A."/>
            <person name="Chapman J."/>
            <person name="Pham J."/>
            <person name="Shu S."/>
            <person name="Neupane R."/>
            <person name="Cipriano M."/>
            <person name="Mancuso J."/>
            <person name="Tu H."/>
            <person name="Salamov A."/>
            <person name="Lindquist E."/>
            <person name="Shapiro H."/>
            <person name="Lucas S."/>
            <person name="Grigoriev I.V."/>
            <person name="Cande W.Z."/>
            <person name="Fulton C."/>
            <person name="Rokhsar D.S."/>
            <person name="Dawson S.C."/>
        </authorList>
    </citation>
    <scope>NUCLEOTIDE SEQUENCE [LARGE SCALE GENOMIC DNA]</scope>
    <source>
        <strain evidence="9 10">NEG-M</strain>
    </source>
</reference>
<dbReference type="GO" id="GO:0050185">
    <property type="term" value="F:phosphatidylinositol deacylase activity"/>
    <property type="evidence" value="ECO:0007669"/>
    <property type="project" value="TreeGrafter"/>
</dbReference>
<dbReference type="EMBL" id="GG738872">
    <property type="protein sequence ID" value="EFC43586.1"/>
    <property type="molecule type" value="Genomic_DNA"/>
</dbReference>
<dbReference type="InterPro" id="IPR039529">
    <property type="entry name" value="PGAP1/BST1"/>
</dbReference>
<evidence type="ECO:0000313" key="9">
    <source>
        <dbReference type="EMBL" id="EFC43586.1"/>
    </source>
</evidence>
<dbReference type="KEGG" id="ngr:NAEGRDRAFT_68322"/>
<dbReference type="GO" id="GO:0016020">
    <property type="term" value="C:membrane"/>
    <property type="evidence" value="ECO:0007669"/>
    <property type="project" value="GOC"/>
</dbReference>
<dbReference type="GeneID" id="8862181"/>
<evidence type="ECO:0000256" key="4">
    <source>
        <dbReference type="ARBA" id="ARBA00022989"/>
    </source>
</evidence>
<dbReference type="Pfam" id="PF07819">
    <property type="entry name" value="PGAP1"/>
    <property type="match status" value="1"/>
</dbReference>
<dbReference type="GO" id="GO:0006888">
    <property type="term" value="P:endoplasmic reticulum to Golgi vesicle-mediated transport"/>
    <property type="evidence" value="ECO:0007669"/>
    <property type="project" value="TreeGrafter"/>
</dbReference>
<keyword evidence="10" id="KW-1185">Reference proteome</keyword>
<keyword evidence="7" id="KW-0732">Signal</keyword>
<keyword evidence="2 6" id="KW-0812">Transmembrane</keyword>
<feature type="transmembrane region" description="Helical" evidence="6">
    <location>
        <begin position="879"/>
        <end position="897"/>
    </location>
</feature>
<feature type="transmembrane region" description="Helical" evidence="6">
    <location>
        <begin position="769"/>
        <end position="798"/>
    </location>
</feature>
<feature type="signal peptide" evidence="7">
    <location>
        <begin position="1"/>
        <end position="18"/>
    </location>
</feature>
<sequence>MVLIFSVILFNLLHGVKSSSDPTTTTTITANDFIRTIATEQYDRTLLPTRRNQASVMSLMLPKFINIQPSGLQNSFPYKLFLYRENEQQDSTQEQQQKVRLDGFPLLFIPQAQHGSYADAKSLASTLYELNGHSEYRKEVYTQASYIHQMTNDMTSSNRFGFNDTNDKSSEEKNDEGQLIGFDVFTIDFNDGEWSNFHSGLQKRQEEYIKQIVEFILKGLYKGYHNKLMIVSYNSEHGFEKVSDSVYLAVTIQAGNGKILWNMPGKEKKEVKIPEMINILGTSTIPHIFSNMDKSAMRWTKQLQQVLASILLSIGNSGANSEHGNLDMSVEDRDLIISQYLSLKTNSIPDSLLWDDYAAKRENVKKVTLGNKEIVELSLGKIETVKFGNQKVLYYMLNTDALQEEVNTIYIFTNFFRHEVDIFMSEDHKVGGEDNGPTVVSKSIFKLYKQQITMLPYLETDEDHLERYNSNQQVAKVMIKIPNIKDQVAKRKIYVRLTSLYTNEELSMGAEESYPDRYLVASSHPGTWKETSKNFIKPHVIENTSDLSVDFWKSGVSVKSPSPYIVLTHLPLTYSYKMSVINTHCSDLYPVVQFHYGSMFEFESQYIPLRYCGENIIDLQFLNLTDISDRNDEKLKGIAVYFLNTNENQTEFEVSFKVDLEESFIHTITTQHLHTLACDIFVIVVILLAFEHLKLSPIVSSILMLILCPAIAFLQYLTMGKVLYITDMSLINLSVCLIYSWVAVLLVILALRIITLVFGVAAKLIPSSFVMAISVALFTASFAFDPALPFTLLTFIYIFKHSSQSNMTSVLYMLVSLVLMGPSTFAFIKEWNYWIELKKPTQTIFSVLPASVLTRVCSPIMLIPFYLNALELRWLKVKSFGNLVGLLTLLSGILLAIVAKIETYYIIPVLAFVVILNVVSTRN</sequence>
<dbReference type="PANTHER" id="PTHR15495">
    <property type="entry name" value="NEGATIVE REGULATOR OF VESICLE FORMATION-RELATED"/>
    <property type="match status" value="1"/>
</dbReference>
<evidence type="ECO:0000256" key="6">
    <source>
        <dbReference type="SAM" id="Phobius"/>
    </source>
</evidence>
<feature type="domain" description="GPI inositol-deacylase PGAP1-like alpha/beta" evidence="8">
    <location>
        <begin position="101"/>
        <end position="223"/>
    </location>
</feature>
<dbReference type="InParanoid" id="D2VHG8"/>
<organism evidence="10">
    <name type="scientific">Naegleria gruberi</name>
    <name type="common">Amoeba</name>
    <dbReference type="NCBI Taxonomy" id="5762"/>
    <lineage>
        <taxon>Eukaryota</taxon>
        <taxon>Discoba</taxon>
        <taxon>Heterolobosea</taxon>
        <taxon>Tetramitia</taxon>
        <taxon>Eutetramitia</taxon>
        <taxon>Vahlkampfiidae</taxon>
        <taxon>Naegleria</taxon>
    </lineage>
</organism>
<feature type="transmembrane region" description="Helical" evidence="6">
    <location>
        <begin position="904"/>
        <end position="920"/>
    </location>
</feature>
<dbReference type="GO" id="GO:0005783">
    <property type="term" value="C:endoplasmic reticulum"/>
    <property type="evidence" value="ECO:0007669"/>
    <property type="project" value="TreeGrafter"/>
</dbReference>
<keyword evidence="3" id="KW-0378">Hydrolase</keyword>
<keyword evidence="5 6" id="KW-0472">Membrane</keyword>
<dbReference type="Proteomes" id="UP000006671">
    <property type="component" value="Unassembled WGS sequence"/>
</dbReference>
<dbReference type="GO" id="GO:0006505">
    <property type="term" value="P:GPI anchor metabolic process"/>
    <property type="evidence" value="ECO:0007669"/>
    <property type="project" value="TreeGrafter"/>
</dbReference>
<feature type="transmembrane region" description="Helical" evidence="6">
    <location>
        <begin position="673"/>
        <end position="690"/>
    </location>
</feature>
<feature type="chain" id="PRO_5003038187" evidence="7">
    <location>
        <begin position="19"/>
        <end position="923"/>
    </location>
</feature>
<keyword evidence="4 6" id="KW-1133">Transmembrane helix</keyword>
<dbReference type="VEuPathDB" id="AmoebaDB:NAEGRDRAFT_68322"/>
<feature type="transmembrane region" description="Helical" evidence="6">
    <location>
        <begin position="697"/>
        <end position="718"/>
    </location>
</feature>
<dbReference type="InterPro" id="IPR012908">
    <property type="entry name" value="PGAP1-ab_dom-like"/>
</dbReference>
<comment type="subcellular location">
    <subcellularLocation>
        <location evidence="1">Endomembrane system</location>
    </subcellularLocation>
</comment>
<dbReference type="RefSeq" id="XP_002676330.1">
    <property type="nucleotide sequence ID" value="XM_002676284.1"/>
</dbReference>
<evidence type="ECO:0000256" key="5">
    <source>
        <dbReference type="ARBA" id="ARBA00023136"/>
    </source>
</evidence>
<evidence type="ECO:0000313" key="10">
    <source>
        <dbReference type="Proteomes" id="UP000006671"/>
    </source>
</evidence>